<dbReference type="PANTHER" id="PTHR34582">
    <property type="entry name" value="UPF0702 TRANSMEMBRANE PROTEIN YCAP"/>
    <property type="match status" value="1"/>
</dbReference>
<keyword evidence="10" id="KW-1185">Reference proteome</keyword>
<comment type="subcellular location">
    <subcellularLocation>
        <location evidence="1">Cell membrane</location>
        <topology evidence="1">Multi-pass membrane protein</topology>
    </subcellularLocation>
</comment>
<organism evidence="9 10">
    <name type="scientific">Epilithonimonas hominis</name>
    <dbReference type="NCBI Taxonomy" id="420404"/>
    <lineage>
        <taxon>Bacteria</taxon>
        <taxon>Pseudomonadati</taxon>
        <taxon>Bacteroidota</taxon>
        <taxon>Flavobacteriia</taxon>
        <taxon>Flavobacteriales</taxon>
        <taxon>Weeksellaceae</taxon>
        <taxon>Chryseobacterium group</taxon>
        <taxon>Epilithonimonas</taxon>
    </lineage>
</organism>
<name>A0A1H6K3J9_9FLAO</name>
<dbReference type="RefSeq" id="WP_089770056.1">
    <property type="nucleotide sequence ID" value="NZ_FNWX01000019.1"/>
</dbReference>
<sequence length="227" mass="25553">MLDFKQILLGSEDWSFLLETVLRTSIMFVIIILGLRLLGKRGVKQLSVFELVVIIGLGSAAGDPMFYKDVGIIPAIVVFTMIISLYSIITYFIGKSKKFENLVEGKPICLINEGVFCIDDFKKESLGEDEFFAELRLKGVSHLGQIEKAIEEISGEISVFYYEDKDIKYGLPIMPGSLDNVIKLIAVKKHYSCKFCGFTEELNNGKHNCKVCGKDEWVESSNKKRIS</sequence>
<feature type="transmembrane region" description="Helical" evidence="7">
    <location>
        <begin position="72"/>
        <end position="93"/>
    </location>
</feature>
<evidence type="ECO:0000259" key="8">
    <source>
        <dbReference type="Pfam" id="PF04239"/>
    </source>
</evidence>
<dbReference type="Proteomes" id="UP000198555">
    <property type="component" value="Unassembled WGS sequence"/>
</dbReference>
<evidence type="ECO:0000256" key="3">
    <source>
        <dbReference type="ARBA" id="ARBA00022475"/>
    </source>
</evidence>
<evidence type="ECO:0000256" key="2">
    <source>
        <dbReference type="ARBA" id="ARBA00006448"/>
    </source>
</evidence>
<dbReference type="AlphaFoldDB" id="A0A1H6K3J9"/>
<comment type="similarity">
    <text evidence="2">Belongs to the UPF0702 family.</text>
</comment>
<keyword evidence="5 7" id="KW-1133">Transmembrane helix</keyword>
<evidence type="ECO:0000256" key="6">
    <source>
        <dbReference type="ARBA" id="ARBA00023136"/>
    </source>
</evidence>
<dbReference type="EMBL" id="FNWX01000019">
    <property type="protein sequence ID" value="SEH67500.1"/>
    <property type="molecule type" value="Genomic_DNA"/>
</dbReference>
<evidence type="ECO:0000313" key="9">
    <source>
        <dbReference type="EMBL" id="SEH67500.1"/>
    </source>
</evidence>
<dbReference type="Pfam" id="PF04239">
    <property type="entry name" value="DUF421"/>
    <property type="match status" value="1"/>
</dbReference>
<evidence type="ECO:0000313" key="10">
    <source>
        <dbReference type="Proteomes" id="UP000198555"/>
    </source>
</evidence>
<protein>
    <submittedName>
        <fullName evidence="9">Uncharacterized membrane protein YcaP, DUF421 family</fullName>
    </submittedName>
</protein>
<keyword evidence="3" id="KW-1003">Cell membrane</keyword>
<evidence type="ECO:0000256" key="4">
    <source>
        <dbReference type="ARBA" id="ARBA00022692"/>
    </source>
</evidence>
<evidence type="ECO:0000256" key="1">
    <source>
        <dbReference type="ARBA" id="ARBA00004651"/>
    </source>
</evidence>
<evidence type="ECO:0000256" key="7">
    <source>
        <dbReference type="SAM" id="Phobius"/>
    </source>
</evidence>
<dbReference type="PANTHER" id="PTHR34582:SF6">
    <property type="entry name" value="UPF0702 TRANSMEMBRANE PROTEIN YCAP"/>
    <property type="match status" value="1"/>
</dbReference>
<evidence type="ECO:0000256" key="5">
    <source>
        <dbReference type="ARBA" id="ARBA00022989"/>
    </source>
</evidence>
<keyword evidence="4 7" id="KW-0812">Transmembrane</keyword>
<feature type="transmembrane region" description="Helical" evidence="7">
    <location>
        <begin position="20"/>
        <end position="39"/>
    </location>
</feature>
<dbReference type="InterPro" id="IPR007353">
    <property type="entry name" value="DUF421"/>
</dbReference>
<keyword evidence="6 7" id="KW-0472">Membrane</keyword>
<dbReference type="GO" id="GO:0005886">
    <property type="term" value="C:plasma membrane"/>
    <property type="evidence" value="ECO:0007669"/>
    <property type="project" value="UniProtKB-SubCell"/>
</dbReference>
<accession>A0A1H6K3J9</accession>
<dbReference type="Gene3D" id="3.30.240.20">
    <property type="entry name" value="bsu07140 like domains"/>
    <property type="match status" value="1"/>
</dbReference>
<feature type="transmembrane region" description="Helical" evidence="7">
    <location>
        <begin position="46"/>
        <end position="66"/>
    </location>
</feature>
<proteinExistence type="inferred from homology"/>
<gene>
    <name evidence="9" type="ORF">SAMN05421793_11943</name>
</gene>
<reference evidence="10" key="1">
    <citation type="submission" date="2016-10" db="EMBL/GenBank/DDBJ databases">
        <authorList>
            <person name="Varghese N."/>
            <person name="Submissions S."/>
        </authorList>
    </citation>
    <scope>NUCLEOTIDE SEQUENCE [LARGE SCALE GENOMIC DNA]</scope>
    <source>
        <strain evidence="10">DSM 19326</strain>
    </source>
</reference>
<feature type="domain" description="YetF C-terminal" evidence="8">
    <location>
        <begin position="95"/>
        <end position="174"/>
    </location>
</feature>
<dbReference type="InterPro" id="IPR023090">
    <property type="entry name" value="UPF0702_alpha/beta_dom_sf"/>
</dbReference>